<dbReference type="EMBL" id="BMOS01000010">
    <property type="protein sequence ID" value="GGN56926.1"/>
    <property type="molecule type" value="Genomic_DNA"/>
</dbReference>
<dbReference type="InterPro" id="IPR010982">
    <property type="entry name" value="Lambda_DNA-bd_dom_sf"/>
</dbReference>
<reference evidence="2" key="2">
    <citation type="submission" date="2020-09" db="EMBL/GenBank/DDBJ databases">
        <authorList>
            <person name="Sun Q."/>
            <person name="Ohkuma M."/>
        </authorList>
    </citation>
    <scope>NUCLEOTIDE SEQUENCE</scope>
    <source>
        <strain evidence="2">JCM 17251</strain>
    </source>
</reference>
<dbReference type="Gene3D" id="6.10.140.640">
    <property type="match status" value="1"/>
</dbReference>
<dbReference type="GO" id="GO:0003677">
    <property type="term" value="F:DNA binding"/>
    <property type="evidence" value="ECO:0007669"/>
    <property type="project" value="InterPro"/>
</dbReference>
<dbReference type="SMART" id="SM00530">
    <property type="entry name" value="HTH_XRE"/>
    <property type="match status" value="1"/>
</dbReference>
<dbReference type="Gene3D" id="1.10.260.40">
    <property type="entry name" value="lambda repressor-like DNA-binding domains"/>
    <property type="match status" value="1"/>
</dbReference>
<feature type="domain" description="HTH cro/C1-type" evidence="1">
    <location>
        <begin position="17"/>
        <end position="71"/>
    </location>
</feature>
<dbReference type="CDD" id="cd00093">
    <property type="entry name" value="HTH_XRE"/>
    <property type="match status" value="1"/>
</dbReference>
<evidence type="ECO:0000313" key="2">
    <source>
        <dbReference type="EMBL" id="GGN56926.1"/>
    </source>
</evidence>
<dbReference type="SUPFAM" id="SSF47413">
    <property type="entry name" value="lambda repressor-like DNA-binding domains"/>
    <property type="match status" value="1"/>
</dbReference>
<dbReference type="Proteomes" id="UP000624041">
    <property type="component" value="Unassembled WGS sequence"/>
</dbReference>
<proteinExistence type="predicted"/>
<reference evidence="2" key="1">
    <citation type="journal article" date="2014" name="Int. J. Syst. Evol. Microbiol.">
        <title>Complete genome sequence of Corynebacterium casei LMG S-19264T (=DSM 44701T), isolated from a smear-ripened cheese.</title>
        <authorList>
            <consortium name="US DOE Joint Genome Institute (JGI-PGF)"/>
            <person name="Walter F."/>
            <person name="Albersmeier A."/>
            <person name="Kalinowski J."/>
            <person name="Ruckert C."/>
        </authorList>
    </citation>
    <scope>NUCLEOTIDE SEQUENCE</scope>
    <source>
        <strain evidence="2">JCM 17251</strain>
    </source>
</reference>
<evidence type="ECO:0000259" key="1">
    <source>
        <dbReference type="PROSITE" id="PS50943"/>
    </source>
</evidence>
<keyword evidence="3" id="KW-1185">Reference proteome</keyword>
<dbReference type="RefSeq" id="WP_188856840.1">
    <property type="nucleotide sequence ID" value="NZ_BMOS01000010.1"/>
</dbReference>
<dbReference type="InterPro" id="IPR041511">
    <property type="entry name" value="DBD_HTH"/>
</dbReference>
<accession>A0A917XYE4</accession>
<protein>
    <submittedName>
        <fullName evidence="2">Transcriptional regulator</fullName>
    </submittedName>
</protein>
<sequence>MRKKEDKYDFKVFGLAIKEARTKQGLTREQVGASIEIDPRYLTNIENKGQHPSIQVLYDLVSLLNVSVDEFFLPASKVTKSSRRRQLEKQLDSLTDQDLIIMESVAKGILESKKAGKK</sequence>
<name>A0A917XYE4_9BACI</name>
<dbReference type="InterPro" id="IPR001387">
    <property type="entry name" value="Cro/C1-type_HTH"/>
</dbReference>
<dbReference type="PROSITE" id="PS50943">
    <property type="entry name" value="HTH_CROC1"/>
    <property type="match status" value="1"/>
</dbReference>
<evidence type="ECO:0000313" key="3">
    <source>
        <dbReference type="Proteomes" id="UP000624041"/>
    </source>
</evidence>
<organism evidence="2 3">
    <name type="scientific">Oceanobacillus indicireducens</name>
    <dbReference type="NCBI Taxonomy" id="1004261"/>
    <lineage>
        <taxon>Bacteria</taxon>
        <taxon>Bacillati</taxon>
        <taxon>Bacillota</taxon>
        <taxon>Bacilli</taxon>
        <taxon>Bacillales</taxon>
        <taxon>Bacillaceae</taxon>
        <taxon>Oceanobacillus</taxon>
    </lineage>
</organism>
<dbReference type="Pfam" id="PF01381">
    <property type="entry name" value="HTH_3"/>
    <property type="match status" value="1"/>
</dbReference>
<dbReference type="AlphaFoldDB" id="A0A917XYE4"/>
<comment type="caution">
    <text evidence="2">The sequence shown here is derived from an EMBL/GenBank/DDBJ whole genome shotgun (WGS) entry which is preliminary data.</text>
</comment>
<gene>
    <name evidence="2" type="ORF">GCM10007971_17390</name>
</gene>
<dbReference type="Pfam" id="PF18430">
    <property type="entry name" value="DBD_HTH"/>
    <property type="match status" value="1"/>
</dbReference>